<reference evidence="2" key="2">
    <citation type="submission" date="2025-08" db="UniProtKB">
        <authorList>
            <consortium name="Ensembl"/>
        </authorList>
    </citation>
    <scope>IDENTIFICATION</scope>
</reference>
<dbReference type="GeneTree" id="ENSGT00390000003062"/>
<evidence type="ECO:0008006" key="4">
    <source>
        <dbReference type="Google" id="ProtNLM"/>
    </source>
</evidence>
<reference evidence="2" key="3">
    <citation type="submission" date="2025-09" db="UniProtKB">
        <authorList>
            <consortium name="Ensembl"/>
        </authorList>
    </citation>
    <scope>IDENTIFICATION</scope>
</reference>
<proteinExistence type="predicted"/>
<dbReference type="CDD" id="cd22971">
    <property type="entry name" value="DD_RIIAD1"/>
    <property type="match status" value="1"/>
</dbReference>
<feature type="region of interest" description="Disordered" evidence="1">
    <location>
        <begin position="1"/>
        <end position="20"/>
    </location>
</feature>
<organism evidence="2 3">
    <name type="scientific">Gasterosteus aculeatus aculeatus</name>
    <name type="common">three-spined stickleback</name>
    <dbReference type="NCBI Taxonomy" id="481459"/>
    <lineage>
        <taxon>Eukaryota</taxon>
        <taxon>Metazoa</taxon>
        <taxon>Chordata</taxon>
        <taxon>Craniata</taxon>
        <taxon>Vertebrata</taxon>
        <taxon>Euteleostomi</taxon>
        <taxon>Actinopterygii</taxon>
        <taxon>Neopterygii</taxon>
        <taxon>Teleostei</taxon>
        <taxon>Neoteleostei</taxon>
        <taxon>Acanthomorphata</taxon>
        <taxon>Eupercaria</taxon>
        <taxon>Perciformes</taxon>
        <taxon>Cottioidei</taxon>
        <taxon>Gasterosteales</taxon>
        <taxon>Gasterosteidae</taxon>
        <taxon>Gasterosteus</taxon>
    </lineage>
</organism>
<protein>
    <recommendedName>
        <fullName evidence="4">RIIa domain-containing protein</fullName>
    </recommendedName>
</protein>
<evidence type="ECO:0000313" key="3">
    <source>
        <dbReference type="Proteomes" id="UP000007635"/>
    </source>
</evidence>
<accession>A0AAQ4P6U4</accession>
<evidence type="ECO:0000313" key="2">
    <source>
        <dbReference type="Ensembl" id="ENSGACP00000034679.1"/>
    </source>
</evidence>
<dbReference type="Ensembl" id="ENSGACT00000081089.1">
    <property type="protein sequence ID" value="ENSGACP00000034679.1"/>
    <property type="gene ID" value="ENSGACG00000033837.1"/>
</dbReference>
<dbReference type="SUPFAM" id="SSF47391">
    <property type="entry name" value="Dimerization-anchoring domain of cAMP-dependent PK regulatory subunit"/>
    <property type="match status" value="1"/>
</dbReference>
<keyword evidence="3" id="KW-1185">Reference proteome</keyword>
<dbReference type="AlphaFoldDB" id="A0AAQ4P6U4"/>
<name>A0AAQ4P6U4_GASAC</name>
<reference evidence="2 3" key="1">
    <citation type="journal article" date="2021" name="G3 (Bethesda)">
        <title>Improved contiguity of the threespine stickleback genome using long-read sequencing.</title>
        <authorList>
            <person name="Nath S."/>
            <person name="Shaw D.E."/>
            <person name="White M.A."/>
        </authorList>
    </citation>
    <scope>NUCLEOTIDE SEQUENCE [LARGE SCALE GENOMIC DNA]</scope>
    <source>
        <strain evidence="2 3">Lake Benthic</strain>
    </source>
</reference>
<dbReference type="Proteomes" id="UP000007635">
    <property type="component" value="Chromosome XX"/>
</dbReference>
<dbReference type="PANTHER" id="PTHR15505:SF4">
    <property type="entry name" value="RIIA DOMAIN-CONTAINING PROTEIN 1"/>
    <property type="match status" value="1"/>
</dbReference>
<dbReference type="InterPro" id="IPR059162">
    <property type="entry name" value="RIIAD1"/>
</dbReference>
<evidence type="ECO:0000256" key="1">
    <source>
        <dbReference type="SAM" id="MobiDB-lite"/>
    </source>
</evidence>
<dbReference type="PANTHER" id="PTHR15505">
    <property type="entry name" value="RIIA DOMAIN-CONTAINING PROTEIN 1"/>
    <property type="match status" value="1"/>
</dbReference>
<sequence>MAGSGGSGNPEVGGLSAEQQEKLQHFKVQLRNDNERYLKSHPELDVMVGDFLGNVLLKRPTDIHEFAADYFSNPNLPVVIASKMKGNME</sequence>